<evidence type="ECO:0000256" key="2">
    <source>
        <dbReference type="ARBA" id="ARBA00022723"/>
    </source>
</evidence>
<dbReference type="RefSeq" id="XP_050509453.1">
    <property type="nucleotide sequence ID" value="XM_050653496.1"/>
</dbReference>
<dbReference type="EnsemblMetazoa" id="XM_050653496.1">
    <property type="protein sequence ID" value="XP_050509453.1"/>
    <property type="gene ID" value="LOC126886516"/>
</dbReference>
<evidence type="ECO:0000256" key="3">
    <source>
        <dbReference type="ARBA" id="ARBA00022771"/>
    </source>
</evidence>
<dbReference type="GeneID" id="126886516"/>
<dbReference type="RefSeq" id="XP_050509452.1">
    <property type="nucleotide sequence ID" value="XM_050653495.1"/>
</dbReference>
<dbReference type="InterPro" id="IPR052035">
    <property type="entry name" value="ZnF_BED_domain_contain"/>
</dbReference>
<evidence type="ECO:0000313" key="7">
    <source>
        <dbReference type="Proteomes" id="UP001652700"/>
    </source>
</evidence>
<dbReference type="Proteomes" id="UP001652700">
    <property type="component" value="Unplaced"/>
</dbReference>
<reference evidence="6" key="1">
    <citation type="submission" date="2025-05" db="UniProtKB">
        <authorList>
            <consortium name="EnsemblMetazoa"/>
        </authorList>
    </citation>
    <scope>IDENTIFICATION</scope>
</reference>
<evidence type="ECO:0000256" key="1">
    <source>
        <dbReference type="ARBA" id="ARBA00004123"/>
    </source>
</evidence>
<comment type="subcellular location">
    <subcellularLocation>
        <location evidence="1">Nucleus</location>
    </subcellularLocation>
</comment>
<sequence>MSGRKEDPIWQFYIKTTNPNKLGCSAICRKCRKDIQGLVQRLKAHHDVCNYQERNTESRMSLDSFASTSSASSCSSLVTDSSYVRKTPPKVPISPTTFEPVQKKKAIETQPTMSSFVMRTSTAEKHKIDKQIAKAIFATNSSFRCIENLEVKKAIQLLRPGYTPPSRKTVATSLLDEIYEEEKEKCFSSLSGQSVNMSIDGWSNVHNEPVICATITTEDEQALLYETLDTSGNPHTSEYLTQIVCDLISSCELKYKCTVKSFVTDNAANMTLMRKTLEEKNERKSYNLWLLCTFF</sequence>
<dbReference type="EnsemblMetazoa" id="XM_050653497.1">
    <property type="protein sequence ID" value="XP_050509454.1"/>
    <property type="gene ID" value="LOC126886516"/>
</dbReference>
<proteinExistence type="predicted"/>
<keyword evidence="5" id="KW-0539">Nucleus</keyword>
<keyword evidence="2" id="KW-0479">Metal-binding</keyword>
<organism evidence="6 7">
    <name type="scientific">Diabrotica virgifera virgifera</name>
    <name type="common">western corn rootworm</name>
    <dbReference type="NCBI Taxonomy" id="50390"/>
    <lineage>
        <taxon>Eukaryota</taxon>
        <taxon>Metazoa</taxon>
        <taxon>Ecdysozoa</taxon>
        <taxon>Arthropoda</taxon>
        <taxon>Hexapoda</taxon>
        <taxon>Insecta</taxon>
        <taxon>Pterygota</taxon>
        <taxon>Neoptera</taxon>
        <taxon>Endopterygota</taxon>
        <taxon>Coleoptera</taxon>
        <taxon>Polyphaga</taxon>
        <taxon>Cucujiformia</taxon>
        <taxon>Chrysomeloidea</taxon>
        <taxon>Chrysomelidae</taxon>
        <taxon>Galerucinae</taxon>
        <taxon>Diabroticina</taxon>
        <taxon>Diabroticites</taxon>
        <taxon>Diabrotica</taxon>
    </lineage>
</organism>
<name>A0ABM5KH34_DIAVI</name>
<keyword evidence="3" id="KW-0863">Zinc-finger</keyword>
<protein>
    <recommendedName>
        <fullName evidence="8">BED-type domain-containing protein</fullName>
    </recommendedName>
</protein>
<accession>A0ABM5KH34</accession>
<evidence type="ECO:0000256" key="5">
    <source>
        <dbReference type="ARBA" id="ARBA00023242"/>
    </source>
</evidence>
<dbReference type="RefSeq" id="XP_050509454.1">
    <property type="nucleotide sequence ID" value="XM_050653497.1"/>
</dbReference>
<evidence type="ECO:0008006" key="8">
    <source>
        <dbReference type="Google" id="ProtNLM"/>
    </source>
</evidence>
<dbReference type="PANTHER" id="PTHR46481:SF10">
    <property type="entry name" value="ZINC FINGER BED DOMAIN-CONTAINING PROTEIN 39"/>
    <property type="match status" value="1"/>
</dbReference>
<keyword evidence="4" id="KW-0862">Zinc</keyword>
<dbReference type="EnsemblMetazoa" id="XM_050653495.1">
    <property type="protein sequence ID" value="XP_050509452.1"/>
    <property type="gene ID" value="LOC126886516"/>
</dbReference>
<evidence type="ECO:0000256" key="4">
    <source>
        <dbReference type="ARBA" id="ARBA00022833"/>
    </source>
</evidence>
<keyword evidence="7" id="KW-1185">Reference proteome</keyword>
<dbReference type="PANTHER" id="PTHR46481">
    <property type="entry name" value="ZINC FINGER BED DOMAIN-CONTAINING PROTEIN 4"/>
    <property type="match status" value="1"/>
</dbReference>
<evidence type="ECO:0000313" key="6">
    <source>
        <dbReference type="EnsemblMetazoa" id="XP_050509453.1"/>
    </source>
</evidence>